<comment type="caution">
    <text evidence="1">The sequence shown here is derived from an EMBL/GenBank/DDBJ whole genome shotgun (WGS) entry which is preliminary data.</text>
</comment>
<dbReference type="EMBL" id="JAGKQM010000016">
    <property type="protein sequence ID" value="KAH0873634.1"/>
    <property type="molecule type" value="Genomic_DNA"/>
</dbReference>
<feature type="non-terminal residue" evidence="1">
    <location>
        <position position="306"/>
    </location>
</feature>
<sequence>NESEIEKHRSNKERLILLEVTLEHSLLARYFDVDANKSVIQEHLKLKENALEASSKMFIGKENDLNNQIEELETQLNQISPNGLKTRESLHVTEADIALQNREVLSLNKSTGEVEYIGGDVQTIECKPEALFTSLSDEFGDGLHREKVWYKLPFEDHEDRNKLSHCGGADFVRMSESCRWTGVVNVRDLSRKRNVDGFVDEDEDFDYHNTQTTMAVVLSYAPPKLKQTYCLFNWFSFAPPSSPSHLQVIEAEKKAARDLIREHGKERAFSTLRKKRTQEELLKQSAMAQAKTSTSSRSNHYLRLTL</sequence>
<feature type="non-terminal residue" evidence="1">
    <location>
        <position position="1"/>
    </location>
</feature>
<gene>
    <name evidence="1" type="ORF">HID58_070996</name>
</gene>
<keyword evidence="2" id="KW-1185">Reference proteome</keyword>
<reference evidence="1 2" key="1">
    <citation type="submission" date="2021-05" db="EMBL/GenBank/DDBJ databases">
        <title>Genome Assembly of Synthetic Allotetraploid Brassica napus Reveals Homoeologous Exchanges between Subgenomes.</title>
        <authorList>
            <person name="Davis J.T."/>
        </authorList>
    </citation>
    <scope>NUCLEOTIDE SEQUENCE [LARGE SCALE GENOMIC DNA]</scope>
    <source>
        <strain evidence="2">cv. Da-Ae</strain>
        <tissue evidence="1">Seedling</tissue>
    </source>
</reference>
<proteinExistence type="predicted"/>
<evidence type="ECO:0000313" key="1">
    <source>
        <dbReference type="EMBL" id="KAH0873634.1"/>
    </source>
</evidence>
<name>A0ABQ7Z0D3_BRANA</name>
<evidence type="ECO:0000313" key="2">
    <source>
        <dbReference type="Proteomes" id="UP000824890"/>
    </source>
</evidence>
<accession>A0ABQ7Z0D3</accession>
<dbReference type="Proteomes" id="UP000824890">
    <property type="component" value="Unassembled WGS sequence"/>
</dbReference>
<protein>
    <submittedName>
        <fullName evidence="1">Uncharacterized protein</fullName>
    </submittedName>
</protein>
<organism evidence="1 2">
    <name type="scientific">Brassica napus</name>
    <name type="common">Rape</name>
    <dbReference type="NCBI Taxonomy" id="3708"/>
    <lineage>
        <taxon>Eukaryota</taxon>
        <taxon>Viridiplantae</taxon>
        <taxon>Streptophyta</taxon>
        <taxon>Embryophyta</taxon>
        <taxon>Tracheophyta</taxon>
        <taxon>Spermatophyta</taxon>
        <taxon>Magnoliopsida</taxon>
        <taxon>eudicotyledons</taxon>
        <taxon>Gunneridae</taxon>
        <taxon>Pentapetalae</taxon>
        <taxon>rosids</taxon>
        <taxon>malvids</taxon>
        <taxon>Brassicales</taxon>
        <taxon>Brassicaceae</taxon>
        <taxon>Brassiceae</taxon>
        <taxon>Brassica</taxon>
    </lineage>
</organism>